<dbReference type="CDD" id="cd06580">
    <property type="entry name" value="TM_PBP1_transp_TpRbsC_like"/>
    <property type="match status" value="1"/>
</dbReference>
<proteinExistence type="predicted"/>
<comment type="subcellular location">
    <subcellularLocation>
        <location evidence="1">Cell membrane</location>
        <topology evidence="1">Multi-pass membrane protein</topology>
    </subcellularLocation>
</comment>
<keyword evidence="2" id="KW-1003">Cell membrane</keyword>
<dbReference type="PANTHER" id="PTHR43370">
    <property type="entry name" value="SUGAR ABC TRANSPORTER INTEGRAL MEMBRANE PROTEIN-RELATED"/>
    <property type="match status" value="1"/>
</dbReference>
<evidence type="ECO:0000256" key="5">
    <source>
        <dbReference type="ARBA" id="ARBA00023136"/>
    </source>
</evidence>
<keyword evidence="3 6" id="KW-0812">Transmembrane</keyword>
<evidence type="ECO:0000313" key="7">
    <source>
        <dbReference type="EMBL" id="MBB5977394.1"/>
    </source>
</evidence>
<keyword evidence="4 6" id="KW-1133">Transmembrane helix</keyword>
<dbReference type="GO" id="GO:0005886">
    <property type="term" value="C:plasma membrane"/>
    <property type="evidence" value="ECO:0007669"/>
    <property type="project" value="UniProtKB-SubCell"/>
</dbReference>
<comment type="caution">
    <text evidence="7">The sequence shown here is derived from an EMBL/GenBank/DDBJ whole genome shotgun (WGS) entry which is preliminary data.</text>
</comment>
<dbReference type="RefSeq" id="WP_184831330.1">
    <property type="nucleotide sequence ID" value="NZ_BAAAVN010000014.1"/>
</dbReference>
<keyword evidence="5 6" id="KW-0472">Membrane</keyword>
<keyword evidence="7" id="KW-0762">Sugar transport</keyword>
<dbReference type="AlphaFoldDB" id="A0A841DE90"/>
<evidence type="ECO:0000256" key="3">
    <source>
        <dbReference type="ARBA" id="ARBA00022692"/>
    </source>
</evidence>
<evidence type="ECO:0000256" key="6">
    <source>
        <dbReference type="SAM" id="Phobius"/>
    </source>
</evidence>
<name>A0A841DE90_9ACTN</name>
<dbReference type="PANTHER" id="PTHR43370:SF1">
    <property type="entry name" value="GUANOSINE ABC TRANSPORTER PERMEASE PROTEIN NUPQ"/>
    <property type="match status" value="1"/>
</dbReference>
<evidence type="ECO:0000313" key="8">
    <source>
        <dbReference type="Proteomes" id="UP000558997"/>
    </source>
</evidence>
<evidence type="ECO:0000256" key="1">
    <source>
        <dbReference type="ARBA" id="ARBA00004651"/>
    </source>
</evidence>
<feature type="transmembrane region" description="Helical" evidence="6">
    <location>
        <begin position="271"/>
        <end position="289"/>
    </location>
</feature>
<dbReference type="InterPro" id="IPR001851">
    <property type="entry name" value="ABC_transp_permease"/>
</dbReference>
<feature type="transmembrane region" description="Helical" evidence="6">
    <location>
        <begin position="84"/>
        <end position="105"/>
    </location>
</feature>
<feature type="transmembrane region" description="Helical" evidence="6">
    <location>
        <begin position="137"/>
        <end position="160"/>
    </location>
</feature>
<keyword evidence="7" id="KW-0813">Transport</keyword>
<protein>
    <submittedName>
        <fullName evidence="7">Simple sugar transport system permease protein</fullName>
    </submittedName>
</protein>
<dbReference type="Proteomes" id="UP000558997">
    <property type="component" value="Unassembled WGS sequence"/>
</dbReference>
<gene>
    <name evidence="7" type="ORF">HDA44_000735</name>
</gene>
<dbReference type="EMBL" id="JACHNF010000001">
    <property type="protein sequence ID" value="MBB5977394.1"/>
    <property type="molecule type" value="Genomic_DNA"/>
</dbReference>
<dbReference type="Pfam" id="PF02653">
    <property type="entry name" value="BPD_transp_2"/>
    <property type="match status" value="1"/>
</dbReference>
<accession>A0A841DE90</accession>
<keyword evidence="8" id="KW-1185">Reference proteome</keyword>
<sequence length="297" mass="30322">MYLASVLEVATPLVLAALGCLLTVRAGMDNIGIEGMMLGGAFAGAAVSTTIFGPWGGLAVAALAGLALALLLAWSHLSLGADFVLAGIAVNLLAAGGTATFLFAINKSKDKGANALESNPLPTVHLSFLDGVPVLKALAALSPITWATLVLAPVVVYLYFHSRPGIWIRAVGGNAPAVVEAGISPTRVKWLAMSISGVFAGLAGAQLSLATTHTFVRDMTQGRGFIALAAVYLGLKHPIGTIIAATAFGMCQALTILLQARTSIPTDPLTAFPYVVTVLALGIAGLRSLRRPSATVA</sequence>
<evidence type="ECO:0000256" key="2">
    <source>
        <dbReference type="ARBA" id="ARBA00022475"/>
    </source>
</evidence>
<evidence type="ECO:0000256" key="4">
    <source>
        <dbReference type="ARBA" id="ARBA00022989"/>
    </source>
</evidence>
<feature type="transmembrane region" description="Helical" evidence="6">
    <location>
        <begin position="6"/>
        <end position="24"/>
    </location>
</feature>
<organism evidence="7 8">
    <name type="scientific">Kribbella solani</name>
    <dbReference type="NCBI Taxonomy" id="236067"/>
    <lineage>
        <taxon>Bacteria</taxon>
        <taxon>Bacillati</taxon>
        <taxon>Actinomycetota</taxon>
        <taxon>Actinomycetes</taxon>
        <taxon>Propionibacteriales</taxon>
        <taxon>Kribbellaceae</taxon>
        <taxon>Kribbella</taxon>
    </lineage>
</organism>
<reference evidence="7 8" key="1">
    <citation type="submission" date="2020-08" db="EMBL/GenBank/DDBJ databases">
        <title>Sequencing the genomes of 1000 actinobacteria strains.</title>
        <authorList>
            <person name="Klenk H.-P."/>
        </authorList>
    </citation>
    <scope>NUCLEOTIDE SEQUENCE [LARGE SCALE GENOMIC DNA]</scope>
    <source>
        <strain evidence="7 8">DSM 17294</strain>
    </source>
</reference>
<feature type="transmembrane region" description="Helical" evidence="6">
    <location>
        <begin position="31"/>
        <end position="52"/>
    </location>
</feature>
<dbReference type="GO" id="GO:0022857">
    <property type="term" value="F:transmembrane transporter activity"/>
    <property type="evidence" value="ECO:0007669"/>
    <property type="project" value="InterPro"/>
</dbReference>
<feature type="transmembrane region" description="Helical" evidence="6">
    <location>
        <begin position="58"/>
        <end position="77"/>
    </location>
</feature>